<reference evidence="2" key="1">
    <citation type="submission" date="2024-05" db="EMBL/GenBank/DDBJ databases">
        <title>Alkalihalobacillus sp. strain MEB203 novel alkaliphilic bacterium from Lonar Lake, India.</title>
        <authorList>
            <person name="Joshi A."/>
            <person name="Thite S."/>
            <person name="Mengade P."/>
        </authorList>
    </citation>
    <scope>NUCLEOTIDE SEQUENCE</scope>
    <source>
        <strain evidence="2">MEB 203</strain>
    </source>
</reference>
<name>A0ABT5VEL5_9BACI</name>
<sequence length="230" mass="25922">MAKEINLRELYIILKKRFWIVIIITFIAGIAGYFQNSTHTTLLYQTSSRIIVGANADYMNTLRVIMRDTIIMEKVIEELDLKKSPERLAGQITVDSIDNSQVVRITVVDTDPVLAADIANTTATIFKNEIGNIVNFNDVSYLSEAKINPYPINSQSNKTFYVSIVMGLVFGTGFIFLLNSLDDKVRSDRDIEELVGIPVLGSVSKMNRKNINKHKHKHLEIESRGEDVNA</sequence>
<dbReference type="PANTHER" id="PTHR32309">
    <property type="entry name" value="TYROSINE-PROTEIN KINASE"/>
    <property type="match status" value="1"/>
</dbReference>
<evidence type="ECO:0000256" key="1">
    <source>
        <dbReference type="SAM" id="Phobius"/>
    </source>
</evidence>
<keyword evidence="1" id="KW-0812">Transmembrane</keyword>
<evidence type="ECO:0000313" key="2">
    <source>
        <dbReference type="EMBL" id="MDE5413777.1"/>
    </source>
</evidence>
<keyword evidence="3" id="KW-1185">Reference proteome</keyword>
<keyword evidence="1" id="KW-0472">Membrane</keyword>
<accession>A0ABT5VEL5</accession>
<comment type="caution">
    <text evidence="2">The sequence shown here is derived from an EMBL/GenBank/DDBJ whole genome shotgun (WGS) entry which is preliminary data.</text>
</comment>
<evidence type="ECO:0000313" key="3">
    <source>
        <dbReference type="Proteomes" id="UP001148125"/>
    </source>
</evidence>
<dbReference type="InterPro" id="IPR050445">
    <property type="entry name" value="Bact_polysacc_biosynth/exp"/>
</dbReference>
<dbReference type="PANTHER" id="PTHR32309:SF13">
    <property type="entry name" value="FERRIC ENTEROBACTIN TRANSPORT PROTEIN FEPE"/>
    <property type="match status" value="1"/>
</dbReference>
<feature type="transmembrane region" description="Helical" evidence="1">
    <location>
        <begin position="18"/>
        <end position="35"/>
    </location>
</feature>
<proteinExistence type="predicted"/>
<keyword evidence="1" id="KW-1133">Transmembrane helix</keyword>
<organism evidence="2 3">
    <name type="scientific">Alkalihalobacterium chitinilyticum</name>
    <dbReference type="NCBI Taxonomy" id="2980103"/>
    <lineage>
        <taxon>Bacteria</taxon>
        <taxon>Bacillati</taxon>
        <taxon>Bacillota</taxon>
        <taxon>Bacilli</taxon>
        <taxon>Bacillales</taxon>
        <taxon>Bacillaceae</taxon>
        <taxon>Alkalihalobacterium</taxon>
    </lineage>
</organism>
<dbReference type="RefSeq" id="WP_275118395.1">
    <property type="nucleotide sequence ID" value="NZ_JAOTPO010000006.1"/>
</dbReference>
<protein>
    <submittedName>
        <fullName evidence="2">Capsular biosynthesis protein</fullName>
    </submittedName>
</protein>
<dbReference type="Proteomes" id="UP001148125">
    <property type="component" value="Unassembled WGS sequence"/>
</dbReference>
<dbReference type="EMBL" id="JAOTPO010000006">
    <property type="protein sequence ID" value="MDE5413777.1"/>
    <property type="molecule type" value="Genomic_DNA"/>
</dbReference>
<feature type="transmembrane region" description="Helical" evidence="1">
    <location>
        <begin position="160"/>
        <end position="179"/>
    </location>
</feature>
<gene>
    <name evidence="2" type="ORF">N7Z68_10300</name>
</gene>